<dbReference type="EMBL" id="JAOQJZ010000007">
    <property type="protein sequence ID" value="MCU6705882.1"/>
    <property type="molecule type" value="Genomic_DNA"/>
</dbReference>
<dbReference type="PANTHER" id="PTHR38682:SF1">
    <property type="entry name" value="V-TYPE ATP SYNTHASE SUBUNIT C"/>
    <property type="match status" value="1"/>
</dbReference>
<dbReference type="InterPro" id="IPR044911">
    <property type="entry name" value="V-type_ATPase_csu/dsu_dom_3"/>
</dbReference>
<evidence type="ECO:0000256" key="1">
    <source>
        <dbReference type="ARBA" id="ARBA00022448"/>
    </source>
</evidence>
<accession>A0AAE3LKN1</accession>
<dbReference type="InterPro" id="IPR050873">
    <property type="entry name" value="V-ATPase_V0D/AC39_subunit"/>
</dbReference>
<reference evidence="3 4" key="1">
    <citation type="journal article" date="2021" name="ISME Commun">
        <title>Automated analysis of genomic sequences facilitates high-throughput and comprehensive description of bacteria.</title>
        <authorList>
            <person name="Hitch T.C.A."/>
        </authorList>
    </citation>
    <scope>NUCLEOTIDE SEQUENCE [LARGE SCALE GENOMIC DNA]</scope>
    <source>
        <strain evidence="3 4">Sanger_31</strain>
    </source>
</reference>
<protein>
    <submittedName>
        <fullName evidence="3">V-type ATPase subunit</fullName>
    </submittedName>
</protein>
<dbReference type="PANTHER" id="PTHR38682">
    <property type="entry name" value="V-TYPE ATP SYNTHASE SUBUNIT C"/>
    <property type="match status" value="1"/>
</dbReference>
<evidence type="ECO:0000256" key="2">
    <source>
        <dbReference type="ARBA" id="ARBA00023065"/>
    </source>
</evidence>
<comment type="caution">
    <text evidence="3">The sequence shown here is derived from an EMBL/GenBank/DDBJ whole genome shotgun (WGS) entry which is preliminary data.</text>
</comment>
<dbReference type="Pfam" id="PF01992">
    <property type="entry name" value="vATP-synt_AC39"/>
    <property type="match status" value="1"/>
</dbReference>
<organism evidence="3 4">
    <name type="scientific">Hominimerdicola aceti</name>
    <dbReference type="NCBI Taxonomy" id="2981726"/>
    <lineage>
        <taxon>Bacteria</taxon>
        <taxon>Bacillati</taxon>
        <taxon>Bacillota</taxon>
        <taxon>Clostridia</taxon>
        <taxon>Eubacteriales</taxon>
        <taxon>Oscillospiraceae</taxon>
        <taxon>Hominimerdicola</taxon>
    </lineage>
</organism>
<dbReference type="RefSeq" id="WP_117857115.1">
    <property type="nucleotide sequence ID" value="NZ_JAOQJZ010000007.1"/>
</dbReference>
<dbReference type="SUPFAM" id="SSF103486">
    <property type="entry name" value="V-type ATP synthase subunit C"/>
    <property type="match status" value="1"/>
</dbReference>
<evidence type="ECO:0000313" key="3">
    <source>
        <dbReference type="EMBL" id="MCU6705882.1"/>
    </source>
</evidence>
<sequence length="348" mass="40487">MLDSWSANGTVAKIKYIHGRMFTKENYHEMLMRRTVPEAADYLAHSARYKDAFRDVDPNTVHRGFVEALLQRENFNTYMRLCRFQELDKLPFYDFLIKSKEIECILSMINNINSGLDNSYLNDLPGYVIKHSKVSLLEMSRAENYEQLLKILRNTPYYKILVKIPPLEDGSADYTECELRLRTAYYTELLNTAKHDFSEMQSKQLSEMISREIDCLNIINAYRMKAFFGYSSEEIKKRQIRIKTGTGSVKRLDKYYELESPEDMLEWVKRSKYSKGCKQTSEYIESIVRSSQFAYLSHILAQSTAAPVSLYAFMKLCSTEALNIVHIIEAIRYNADPSAVEKDLIITA</sequence>
<dbReference type="AlphaFoldDB" id="A0AAE3LKN1"/>
<dbReference type="Proteomes" id="UP001208131">
    <property type="component" value="Unassembled WGS sequence"/>
</dbReference>
<keyword evidence="2" id="KW-0406">Ion transport</keyword>
<name>A0AAE3LKN1_9FIRM</name>
<dbReference type="InterPro" id="IPR002843">
    <property type="entry name" value="ATPase_V0-cplx_csu/dsu"/>
</dbReference>
<proteinExistence type="predicted"/>
<dbReference type="GO" id="GO:0046961">
    <property type="term" value="F:proton-transporting ATPase activity, rotational mechanism"/>
    <property type="evidence" value="ECO:0007669"/>
    <property type="project" value="InterPro"/>
</dbReference>
<evidence type="ECO:0000313" key="4">
    <source>
        <dbReference type="Proteomes" id="UP001208131"/>
    </source>
</evidence>
<gene>
    <name evidence="3" type="ORF">OCV57_08085</name>
</gene>
<dbReference type="InterPro" id="IPR036079">
    <property type="entry name" value="ATPase_csu/dsu_sf"/>
</dbReference>
<keyword evidence="4" id="KW-1185">Reference proteome</keyword>
<keyword evidence="1" id="KW-0813">Transport</keyword>
<dbReference type="Gene3D" id="1.10.132.50">
    <property type="entry name" value="ATP synthase (C/AC39) subunit, domain 3"/>
    <property type="match status" value="2"/>
</dbReference>